<feature type="non-terminal residue" evidence="1">
    <location>
        <position position="187"/>
    </location>
</feature>
<protein>
    <submittedName>
        <fullName evidence="1">Uncharacterized protein</fullName>
    </submittedName>
</protein>
<dbReference type="Proteomes" id="UP000822688">
    <property type="component" value="Chromosome 9"/>
</dbReference>
<sequence length="187" mass="20525">MEETMSIEHHFIAEVVLPTVDAHKKLSRTPWFHFTLTHGRELCHQVGDSLLTRVCDVVPSPVDDDLQCHGLGCHLLRLKPLYSIPTAWTSPLQVGYASEFALQSYGAPTPTLAVNTPVNPVLLFVENSVSAFLRLPSSHPTMVMKAPPRPQSRSVKSSAAAVLIAPPLVPPLTCNQFCPKPNPLYMV</sequence>
<evidence type="ECO:0000313" key="2">
    <source>
        <dbReference type="Proteomes" id="UP000822688"/>
    </source>
</evidence>
<reference evidence="1" key="1">
    <citation type="submission" date="2020-06" db="EMBL/GenBank/DDBJ databases">
        <title>WGS assembly of Ceratodon purpureus strain R40.</title>
        <authorList>
            <person name="Carey S.B."/>
            <person name="Jenkins J."/>
            <person name="Shu S."/>
            <person name="Lovell J.T."/>
            <person name="Sreedasyam A."/>
            <person name="Maumus F."/>
            <person name="Tiley G.P."/>
            <person name="Fernandez-Pozo N."/>
            <person name="Barry K."/>
            <person name="Chen C."/>
            <person name="Wang M."/>
            <person name="Lipzen A."/>
            <person name="Daum C."/>
            <person name="Saski C.A."/>
            <person name="Payton A.C."/>
            <person name="Mcbreen J.C."/>
            <person name="Conrad R.E."/>
            <person name="Kollar L.M."/>
            <person name="Olsson S."/>
            <person name="Huttunen S."/>
            <person name="Landis J.B."/>
            <person name="Wickett N.J."/>
            <person name="Johnson M.G."/>
            <person name="Rensing S.A."/>
            <person name="Grimwood J."/>
            <person name="Schmutz J."/>
            <person name="Mcdaniel S.F."/>
        </authorList>
    </citation>
    <scope>NUCLEOTIDE SEQUENCE</scope>
    <source>
        <strain evidence="1">R40</strain>
    </source>
</reference>
<dbReference type="EMBL" id="CM026430">
    <property type="protein sequence ID" value="KAG0562464.1"/>
    <property type="molecule type" value="Genomic_DNA"/>
</dbReference>
<dbReference type="AlphaFoldDB" id="A0A8T0GWF7"/>
<evidence type="ECO:0000313" key="1">
    <source>
        <dbReference type="EMBL" id="KAG0562464.1"/>
    </source>
</evidence>
<organism evidence="1 2">
    <name type="scientific">Ceratodon purpureus</name>
    <name type="common">Fire moss</name>
    <name type="synonym">Dicranum purpureum</name>
    <dbReference type="NCBI Taxonomy" id="3225"/>
    <lineage>
        <taxon>Eukaryota</taxon>
        <taxon>Viridiplantae</taxon>
        <taxon>Streptophyta</taxon>
        <taxon>Embryophyta</taxon>
        <taxon>Bryophyta</taxon>
        <taxon>Bryophytina</taxon>
        <taxon>Bryopsida</taxon>
        <taxon>Dicranidae</taxon>
        <taxon>Pseudoditrichales</taxon>
        <taxon>Ditrichaceae</taxon>
        <taxon>Ceratodon</taxon>
    </lineage>
</organism>
<gene>
    <name evidence="1" type="ORF">KC19_9G148800</name>
</gene>
<accession>A0A8T0GWF7</accession>
<comment type="caution">
    <text evidence="1">The sequence shown here is derived from an EMBL/GenBank/DDBJ whole genome shotgun (WGS) entry which is preliminary data.</text>
</comment>
<keyword evidence="2" id="KW-1185">Reference proteome</keyword>
<name>A0A8T0GWF7_CERPU</name>
<proteinExistence type="predicted"/>